<dbReference type="PROSITE" id="PS50943">
    <property type="entry name" value="HTH_CROC1"/>
    <property type="match status" value="1"/>
</dbReference>
<dbReference type="InterPro" id="IPR019734">
    <property type="entry name" value="TPR_rpt"/>
</dbReference>
<accession>A0ABT8MMX9</accession>
<evidence type="ECO:0000313" key="3">
    <source>
        <dbReference type="Proteomes" id="UP001172054"/>
    </source>
</evidence>
<evidence type="ECO:0000259" key="1">
    <source>
        <dbReference type="PROSITE" id="PS50943"/>
    </source>
</evidence>
<dbReference type="SMART" id="SM00028">
    <property type="entry name" value="TPR"/>
    <property type="match status" value="4"/>
</dbReference>
<dbReference type="SUPFAM" id="SSF48452">
    <property type="entry name" value="TPR-like"/>
    <property type="match status" value="1"/>
</dbReference>
<proteinExistence type="predicted"/>
<keyword evidence="3" id="KW-1185">Reference proteome</keyword>
<dbReference type="Pfam" id="PF13181">
    <property type="entry name" value="TPR_8"/>
    <property type="match status" value="1"/>
</dbReference>
<organism evidence="2 3">
    <name type="scientific">Planococcus liqunii</name>
    <dbReference type="NCBI Taxonomy" id="3058394"/>
    <lineage>
        <taxon>Bacteria</taxon>
        <taxon>Bacillati</taxon>
        <taxon>Bacillota</taxon>
        <taxon>Bacilli</taxon>
        <taxon>Bacillales</taxon>
        <taxon>Caryophanaceae</taxon>
        <taxon>Planococcus</taxon>
    </lineage>
</organism>
<dbReference type="RefSeq" id="WP_301725347.1">
    <property type="nucleotide sequence ID" value="NZ_JAUJWW010000001.1"/>
</dbReference>
<dbReference type="SMART" id="SM00530">
    <property type="entry name" value="HTH_XRE"/>
    <property type="match status" value="1"/>
</dbReference>
<dbReference type="Gene3D" id="1.25.40.10">
    <property type="entry name" value="Tetratricopeptide repeat domain"/>
    <property type="match status" value="1"/>
</dbReference>
<dbReference type="CDD" id="cd00093">
    <property type="entry name" value="HTH_XRE"/>
    <property type="match status" value="1"/>
</dbReference>
<dbReference type="Pfam" id="PF01381">
    <property type="entry name" value="HTH_3"/>
    <property type="match status" value="1"/>
</dbReference>
<sequence>MRTIDKLRKTQVVEADIIVLNNLSTFNFSEAAAMLEKNSPTWMTDIMPIQMERRESMNTGLRLKYHRLKKRISLEETASGILSSRELKKIESGLKEPSLRDLEALCKKLGISLAPKENPIGHVLVKNFKTSLLHPQNKGKIMEQYADIHDHPLLFVNEDIELEYNIQQIRYFIITGDLDSAEEKLKEMDRFKEFMNQEQFYLFHKYKGNYHYILNDFETALKTYQMAEKIAPNGSSSSEKGDLFYSIGITATQCWETELAFQYTEMALKIYQQEFIPKRIVECHINMGITHNRLGNYKISIEHYQNASTIGRKLEVEILKFTTEYNLGYNYFLNQQYELAKEHMETALTFIPPEYIADSLLSYCLIIMSDLELDNLESAKKWGEKGLTLIKSKNLSLDSPTNQAFKESYIQFMCLIHLINNNFKEFKHLTLIYLIPSLENHKNFYELGYFYSQLGNVYYKQALYEKSAEYYRNSQRAYKNLIRKS</sequence>
<evidence type="ECO:0000313" key="2">
    <source>
        <dbReference type="EMBL" id="MDN7226232.1"/>
    </source>
</evidence>
<dbReference type="InterPro" id="IPR011990">
    <property type="entry name" value="TPR-like_helical_dom_sf"/>
</dbReference>
<comment type="caution">
    <text evidence="2">The sequence shown here is derived from an EMBL/GenBank/DDBJ whole genome shotgun (WGS) entry which is preliminary data.</text>
</comment>
<gene>
    <name evidence="2" type="ORF">QWY15_02890</name>
</gene>
<protein>
    <submittedName>
        <fullName evidence="2">Helix-turn-helix transcriptional regulator</fullName>
    </submittedName>
</protein>
<dbReference type="SUPFAM" id="SSF47413">
    <property type="entry name" value="lambda repressor-like DNA-binding domains"/>
    <property type="match status" value="1"/>
</dbReference>
<dbReference type="InterPro" id="IPR001387">
    <property type="entry name" value="Cro/C1-type_HTH"/>
</dbReference>
<dbReference type="InterPro" id="IPR010982">
    <property type="entry name" value="Lambda_DNA-bd_dom_sf"/>
</dbReference>
<dbReference type="PANTHER" id="PTHR10098">
    <property type="entry name" value="RAPSYN-RELATED"/>
    <property type="match status" value="1"/>
</dbReference>
<name>A0ABT8MMX9_9BACL</name>
<dbReference type="Proteomes" id="UP001172054">
    <property type="component" value="Unassembled WGS sequence"/>
</dbReference>
<dbReference type="EMBL" id="JAUJWW010000001">
    <property type="protein sequence ID" value="MDN7226232.1"/>
    <property type="molecule type" value="Genomic_DNA"/>
</dbReference>
<feature type="domain" description="HTH cro/C1-type" evidence="1">
    <location>
        <begin position="63"/>
        <end position="116"/>
    </location>
</feature>
<dbReference type="Gene3D" id="1.10.260.40">
    <property type="entry name" value="lambda repressor-like DNA-binding domains"/>
    <property type="match status" value="1"/>
</dbReference>
<reference evidence="2 3" key="1">
    <citation type="submission" date="2023-06" db="EMBL/GenBank/DDBJ databases">
        <title>Novel species in genus Planococcus.</title>
        <authorList>
            <person name="Ning S."/>
        </authorList>
    </citation>
    <scope>NUCLEOTIDE SEQUENCE [LARGE SCALE GENOMIC DNA]</scope>
    <source>
        <strain evidence="2 3">N064</strain>
    </source>
</reference>